<sequence length="42" mass="5233">MLDKFAEDSGHKITYLPLPINQFPKWFFEEDIDFKFPDNRRW</sequence>
<dbReference type="RefSeq" id="WP_007643346.1">
    <property type="nucleotide sequence ID" value="NC_020514.1"/>
</dbReference>
<dbReference type="STRING" id="1129794.C427_2132"/>
<dbReference type="AlphaFoldDB" id="K7ADR8"/>
<dbReference type="EMBL" id="CP003837">
    <property type="protein sequence ID" value="AGH44241.1"/>
    <property type="molecule type" value="Genomic_DNA"/>
</dbReference>
<dbReference type="HOGENOM" id="CLU_3255321_0_0_6"/>
<dbReference type="KEGG" id="gps:C427_2132"/>
<organism evidence="1 2">
    <name type="scientific">Paraglaciecola psychrophila 170</name>
    <dbReference type="NCBI Taxonomy" id="1129794"/>
    <lineage>
        <taxon>Bacteria</taxon>
        <taxon>Pseudomonadati</taxon>
        <taxon>Pseudomonadota</taxon>
        <taxon>Gammaproteobacteria</taxon>
        <taxon>Alteromonadales</taxon>
        <taxon>Alteromonadaceae</taxon>
        <taxon>Paraglaciecola</taxon>
    </lineage>
</organism>
<proteinExistence type="predicted"/>
<evidence type="ECO:0000313" key="1">
    <source>
        <dbReference type="EMBL" id="AGH44241.1"/>
    </source>
</evidence>
<keyword evidence="2" id="KW-1185">Reference proteome</keyword>
<reference evidence="1 2" key="1">
    <citation type="journal article" date="2013" name="Genome Announc.">
        <title>Complete Genome Sequence of Glaciecola psychrophila Strain 170T.</title>
        <authorList>
            <person name="Yin J."/>
            <person name="Chen J."/>
            <person name="Liu G."/>
            <person name="Yu Y."/>
            <person name="Song L."/>
            <person name="Wang X."/>
            <person name="Qu X."/>
        </authorList>
    </citation>
    <scope>NUCLEOTIDE SEQUENCE [LARGE SCALE GENOMIC DNA]</scope>
    <source>
        <strain evidence="1 2">170</strain>
    </source>
</reference>
<evidence type="ECO:0000313" key="2">
    <source>
        <dbReference type="Proteomes" id="UP000011864"/>
    </source>
</evidence>
<accession>K7ADR8</accession>
<dbReference type="Proteomes" id="UP000011864">
    <property type="component" value="Chromosome"/>
</dbReference>
<protein>
    <submittedName>
        <fullName evidence="1">Uncharacterized protein</fullName>
    </submittedName>
</protein>
<dbReference type="PATRIC" id="fig|1129794.4.peg.2109"/>
<name>K7ADR8_9ALTE</name>
<gene>
    <name evidence="1" type="ORF">C427_2132</name>
</gene>